<accession>A0A8U0LJ27</accession>
<organism evidence="2 3">
    <name type="scientific">Bifidobacterium longum subsp. infantis</name>
    <dbReference type="NCBI Taxonomy" id="1682"/>
    <lineage>
        <taxon>Bacteria</taxon>
        <taxon>Bacillati</taxon>
        <taxon>Actinomycetota</taxon>
        <taxon>Actinomycetes</taxon>
        <taxon>Bifidobacteriales</taxon>
        <taxon>Bifidobacteriaceae</taxon>
        <taxon>Bifidobacterium</taxon>
    </lineage>
</organism>
<evidence type="ECO:0000313" key="3">
    <source>
        <dbReference type="Proteomes" id="UP000494246"/>
    </source>
</evidence>
<comment type="caution">
    <text evidence="2">The sequence shown here is derived from an EMBL/GenBank/DDBJ whole genome shotgun (WGS) entry which is preliminary data.</text>
</comment>
<evidence type="ECO:0000256" key="1">
    <source>
        <dbReference type="SAM" id="MobiDB-lite"/>
    </source>
</evidence>
<dbReference type="AlphaFoldDB" id="A0A8U0LJ27"/>
<sequence length="33" mass="3713">MGKRNTTMPDATRRRASTNRKMDVVMFGPAGCR</sequence>
<feature type="region of interest" description="Disordered" evidence="1">
    <location>
        <begin position="1"/>
        <end position="33"/>
    </location>
</feature>
<dbReference type="Proteomes" id="UP000494246">
    <property type="component" value="Unassembled WGS sequence"/>
</dbReference>
<evidence type="ECO:0000313" key="2">
    <source>
        <dbReference type="EMBL" id="VWQ37772.1"/>
    </source>
</evidence>
<gene>
    <name evidence="2" type="ORF">BIFLH23_01892</name>
</gene>
<protein>
    <submittedName>
        <fullName evidence="2">Uncharacterized protein</fullName>
    </submittedName>
</protein>
<dbReference type="EMBL" id="CABWKH010000026">
    <property type="protein sequence ID" value="VWQ37772.1"/>
    <property type="molecule type" value="Genomic_DNA"/>
</dbReference>
<name>A0A8U0LJ27_BIFLI</name>
<reference evidence="2 3" key="1">
    <citation type="submission" date="2019-10" db="EMBL/GenBank/DDBJ databases">
        <authorList>
            <consortium name="Melissa Lawson"/>
            <person name="O'neill I."/>
        </authorList>
    </citation>
    <scope>NUCLEOTIDE SEQUENCE [LARGE SCALE GENOMIC DNA]</scope>
    <source>
        <strain evidence="2">LH_23</strain>
    </source>
</reference>
<proteinExistence type="predicted"/>